<protein>
    <submittedName>
        <fullName evidence="1">Uncharacterized protein</fullName>
    </submittedName>
</protein>
<proteinExistence type="predicted"/>
<dbReference type="AlphaFoldDB" id="A0AB36VBW7"/>
<dbReference type="RefSeq" id="WP_098916557.1">
    <property type="nucleotide sequence ID" value="NZ_NUPM01000007.1"/>
</dbReference>
<evidence type="ECO:0000313" key="1">
    <source>
        <dbReference type="EMBL" id="PGZ03303.1"/>
    </source>
</evidence>
<dbReference type="Gene3D" id="3.60.20.10">
    <property type="entry name" value="Glutamine Phosphoribosylpyrophosphate, subunit 1, domain 1"/>
    <property type="match status" value="1"/>
</dbReference>
<organism evidence="1 2">
    <name type="scientific">Bacillus thuringiensis</name>
    <dbReference type="NCBI Taxonomy" id="1428"/>
    <lineage>
        <taxon>Bacteria</taxon>
        <taxon>Bacillati</taxon>
        <taxon>Bacillota</taxon>
        <taxon>Bacilli</taxon>
        <taxon>Bacillales</taxon>
        <taxon>Bacillaceae</taxon>
        <taxon>Bacillus</taxon>
        <taxon>Bacillus cereus group</taxon>
    </lineage>
</organism>
<gene>
    <name evidence="1" type="ORF">COE48_13410</name>
</gene>
<reference evidence="1 2" key="1">
    <citation type="submission" date="2017-09" db="EMBL/GenBank/DDBJ databases">
        <title>Large-scale bioinformatics analysis of Bacillus genomes uncovers conserved roles of natural products in bacterial physiology.</title>
        <authorList>
            <consortium name="Agbiome Team Llc"/>
            <person name="Bleich R.M."/>
            <person name="Grubbs K.J."/>
            <person name="Santa Maria K.C."/>
            <person name="Allen S.E."/>
            <person name="Farag S."/>
            <person name="Shank E.A."/>
            <person name="Bowers A."/>
        </authorList>
    </citation>
    <scope>NUCLEOTIDE SEQUENCE [LARGE SCALE GENOMIC DNA]</scope>
    <source>
        <strain evidence="1 2">AFS030179</strain>
    </source>
</reference>
<comment type="caution">
    <text evidence="1">The sequence shown here is derived from an EMBL/GenBank/DDBJ whole genome shotgun (WGS) entry which is preliminary data.</text>
</comment>
<dbReference type="SUPFAM" id="SSF56235">
    <property type="entry name" value="N-terminal nucleophile aminohydrolases (Ntn hydrolases)"/>
    <property type="match status" value="1"/>
</dbReference>
<dbReference type="EMBL" id="NUPM01000007">
    <property type="protein sequence ID" value="PGZ03303.1"/>
    <property type="molecule type" value="Genomic_DNA"/>
</dbReference>
<dbReference type="InterPro" id="IPR029055">
    <property type="entry name" value="Ntn_hydrolases_N"/>
</dbReference>
<name>A0AB36VBW7_BACTU</name>
<accession>A0AB36VBW7</accession>
<sequence length="228" mass="25758">MSISICVYCRDGIVLASDSRLTLTNPRVKNSVMYSDNTTKTFLAKQIGISFTGVSDIDGVHISKFINSFISENIKDETCVSVVPQLLKGYFNKLKANLETTFFVTGYHKKTKEQILYTVRLINGDIETNSTKGGGAAWQGDPGDILSRLLLNDVYRKEINYRELAYYPIPFETFNIQDSIDFAVHCVNTTEKTMSFQIRNQSVGGPIDVLVIKPHEAFWVHKKELQIK</sequence>
<dbReference type="Proteomes" id="UP000223445">
    <property type="component" value="Unassembled WGS sequence"/>
</dbReference>
<evidence type="ECO:0000313" key="2">
    <source>
        <dbReference type="Proteomes" id="UP000223445"/>
    </source>
</evidence>